<dbReference type="PANTHER" id="PTHR21503">
    <property type="entry name" value="F-BOX-CONTAINING HYPOTHETICAL PROTEIN C.ELEGANS"/>
    <property type="match status" value="1"/>
</dbReference>
<protein>
    <recommendedName>
        <fullName evidence="1">Sdz-33 F-box domain-containing protein</fullName>
    </recommendedName>
</protein>
<dbReference type="Pfam" id="PF07735">
    <property type="entry name" value="FBA_2"/>
    <property type="match status" value="1"/>
</dbReference>
<accession>G0P6H2</accession>
<dbReference type="PANTHER" id="PTHR21503:SF8">
    <property type="entry name" value="F-BOX ASSOCIATED DOMAIN-CONTAINING PROTEIN-RELATED"/>
    <property type="match status" value="1"/>
</dbReference>
<gene>
    <name evidence="2" type="ORF">CAEBREN_02689</name>
</gene>
<dbReference type="Proteomes" id="UP000008068">
    <property type="component" value="Unassembled WGS sequence"/>
</dbReference>
<name>G0P6H2_CAEBE</name>
<keyword evidence="3" id="KW-1185">Reference proteome</keyword>
<organism evidence="3">
    <name type="scientific">Caenorhabditis brenneri</name>
    <name type="common">Nematode worm</name>
    <dbReference type="NCBI Taxonomy" id="135651"/>
    <lineage>
        <taxon>Eukaryota</taxon>
        <taxon>Metazoa</taxon>
        <taxon>Ecdysozoa</taxon>
        <taxon>Nematoda</taxon>
        <taxon>Chromadorea</taxon>
        <taxon>Rhabditida</taxon>
        <taxon>Rhabditina</taxon>
        <taxon>Rhabditomorpha</taxon>
        <taxon>Rhabditoidea</taxon>
        <taxon>Rhabditidae</taxon>
        <taxon>Peloderinae</taxon>
        <taxon>Caenorhabditis</taxon>
    </lineage>
</organism>
<proteinExistence type="predicted"/>
<dbReference type="HOGENOM" id="CLU_063119_0_0_1"/>
<reference evidence="3" key="1">
    <citation type="submission" date="2011-07" db="EMBL/GenBank/DDBJ databases">
        <authorList>
            <consortium name="Caenorhabditis brenneri Sequencing and Analysis Consortium"/>
            <person name="Wilson R.K."/>
        </authorList>
    </citation>
    <scope>NUCLEOTIDE SEQUENCE [LARGE SCALE GENOMIC DNA]</scope>
    <source>
        <strain evidence="3">PB2801</strain>
    </source>
</reference>
<dbReference type="AlphaFoldDB" id="G0P6H2"/>
<evidence type="ECO:0000313" key="3">
    <source>
        <dbReference type="Proteomes" id="UP000008068"/>
    </source>
</evidence>
<feature type="domain" description="Sdz-33 F-box" evidence="1">
    <location>
        <begin position="205"/>
        <end position="259"/>
    </location>
</feature>
<evidence type="ECO:0000313" key="2">
    <source>
        <dbReference type="EMBL" id="EGT46448.1"/>
    </source>
</evidence>
<sequence length="323" mass="37242">MSQDVIDGLGAVDRLNIARLENLENSKKVIKTMELGVSKQSTFKISLISQHGDGDVSVEQIRYSNFLIQIRSFKDEVEGRQEILRFGELDVPVIIRSNDKICTHWEDMAFGIQFMSQHFSQLLKLNKFTLKVDPMGTEGTEFSGFLKIAVKSFPKGKPNLEIANIDLLNEPDFRTVLHNIDYDSIRIMGFPNGRLSNNFACEASELFIVNADGFTLENLLNLKCDTVYLQGTQMTSEDMREVLRNWMDGRLETLRDLHVYLKEDVDIERILTELSDRTGYVLTRTEMAVMIRRRDGKTAKISIPNNEKERKIFNMTIRKSYYF</sequence>
<dbReference type="InterPro" id="IPR012885">
    <property type="entry name" value="F-box_Sdz-33"/>
</dbReference>
<dbReference type="InParanoid" id="G0P6H2"/>
<dbReference type="EMBL" id="GL380098">
    <property type="protein sequence ID" value="EGT46448.1"/>
    <property type="molecule type" value="Genomic_DNA"/>
</dbReference>
<evidence type="ECO:0000259" key="1">
    <source>
        <dbReference type="Pfam" id="PF07735"/>
    </source>
</evidence>